<evidence type="ECO:0000313" key="2">
    <source>
        <dbReference type="Proteomes" id="UP001500051"/>
    </source>
</evidence>
<gene>
    <name evidence="1" type="ORF">GCM10022204_38090</name>
</gene>
<accession>A0ABP7E822</accession>
<reference evidence="2" key="1">
    <citation type="journal article" date="2019" name="Int. J. Syst. Evol. Microbiol.">
        <title>The Global Catalogue of Microorganisms (GCM) 10K type strain sequencing project: providing services to taxonomists for standard genome sequencing and annotation.</title>
        <authorList>
            <consortium name="The Broad Institute Genomics Platform"/>
            <consortium name="The Broad Institute Genome Sequencing Center for Infectious Disease"/>
            <person name="Wu L."/>
            <person name="Ma J."/>
        </authorList>
    </citation>
    <scope>NUCLEOTIDE SEQUENCE [LARGE SCALE GENOMIC DNA]</scope>
    <source>
        <strain evidence="2">JCM 16548</strain>
    </source>
</reference>
<proteinExistence type="predicted"/>
<name>A0ABP7E822_9ACTN</name>
<sequence length="332" mass="37040">MTRFAHELSTCRVPASVADWARRGTPRTTLTGPRFTRTAYGWYRRSGSSTSTAQRILDAAAGLPDGALIAGWAAAYVHGVDQLDGFDDHTLAPLPVPVVLPPGRRRRPTDGVSYRQSRRAARHEEVEGVPVTTLVRAALDLALRGATLTEAVVAVDAVLGSRLLVRRRLQRVVDDLLPRRGVRQARRAIELARVGVRSPWESRLRMFAVTELGWHDLLVNRAVFDGRGHLLAIPDLLDAEAGLALEYDGATWRADRSAGHRDRRQHREDNEREERLERAGLVVVRVEKADLTTYRSRLAGRLDAARADGLLRERSRDRWTLAEPEGWFGQPA</sequence>
<evidence type="ECO:0000313" key="1">
    <source>
        <dbReference type="EMBL" id="GAA3715130.1"/>
    </source>
</evidence>
<protein>
    <recommendedName>
        <fullName evidence="3">Transcriptional regulator, AbiEi antitoxin, Type IV TA system</fullName>
    </recommendedName>
</protein>
<organism evidence="1 2">
    <name type="scientific">Microlunatus aurantiacus</name>
    <dbReference type="NCBI Taxonomy" id="446786"/>
    <lineage>
        <taxon>Bacteria</taxon>
        <taxon>Bacillati</taxon>
        <taxon>Actinomycetota</taxon>
        <taxon>Actinomycetes</taxon>
        <taxon>Propionibacteriales</taxon>
        <taxon>Propionibacteriaceae</taxon>
        <taxon>Microlunatus</taxon>
    </lineage>
</organism>
<keyword evidence="2" id="KW-1185">Reference proteome</keyword>
<dbReference type="Proteomes" id="UP001500051">
    <property type="component" value="Unassembled WGS sequence"/>
</dbReference>
<dbReference type="EMBL" id="BAAAYX010000020">
    <property type="protein sequence ID" value="GAA3715130.1"/>
    <property type="molecule type" value="Genomic_DNA"/>
</dbReference>
<dbReference type="RefSeq" id="WP_344814042.1">
    <property type="nucleotide sequence ID" value="NZ_BAAAYX010000020.1"/>
</dbReference>
<evidence type="ECO:0008006" key="3">
    <source>
        <dbReference type="Google" id="ProtNLM"/>
    </source>
</evidence>
<comment type="caution">
    <text evidence="1">The sequence shown here is derived from an EMBL/GenBank/DDBJ whole genome shotgun (WGS) entry which is preliminary data.</text>
</comment>